<comment type="caution">
    <text evidence="3">The sequence shown here is derived from an EMBL/GenBank/DDBJ whole genome shotgun (WGS) entry which is preliminary data.</text>
</comment>
<reference evidence="3 4" key="1">
    <citation type="journal article" date="2022" name="Cell">
        <title>Repeat-based holocentromeres influence genome architecture and karyotype evolution.</title>
        <authorList>
            <person name="Hofstatter P.G."/>
            <person name="Thangavel G."/>
            <person name="Lux T."/>
            <person name="Neumann P."/>
            <person name="Vondrak T."/>
            <person name="Novak P."/>
            <person name="Zhang M."/>
            <person name="Costa L."/>
            <person name="Castellani M."/>
            <person name="Scott A."/>
            <person name="Toegelov H."/>
            <person name="Fuchs J."/>
            <person name="Mata-Sucre Y."/>
            <person name="Dias Y."/>
            <person name="Vanzela A.L.L."/>
            <person name="Huettel B."/>
            <person name="Almeida C.C.S."/>
            <person name="Simkova H."/>
            <person name="Souza G."/>
            <person name="Pedrosa-Harand A."/>
            <person name="Macas J."/>
            <person name="Mayer K.F.X."/>
            <person name="Houben A."/>
            <person name="Marques A."/>
        </authorList>
    </citation>
    <scope>NUCLEOTIDE SEQUENCE [LARGE SCALE GENOMIC DNA]</scope>
    <source>
        <strain evidence="3">RhyTen1mFocal</strain>
    </source>
</reference>
<proteinExistence type="predicted"/>
<feature type="chain" id="PRO_5042127693" evidence="2">
    <location>
        <begin position="28"/>
        <end position="88"/>
    </location>
</feature>
<evidence type="ECO:0000313" key="4">
    <source>
        <dbReference type="Proteomes" id="UP001210211"/>
    </source>
</evidence>
<gene>
    <name evidence="3" type="ORF">LUZ61_009434</name>
</gene>
<accession>A0AAD6EYE8</accession>
<dbReference type="PANTHER" id="PTHR36726:SF4">
    <property type="entry name" value="CLAVATA3_ESR (CLE)-RELATED PROTEIN 45"/>
    <property type="match status" value="1"/>
</dbReference>
<keyword evidence="4" id="KW-1185">Reference proteome</keyword>
<organism evidence="3 4">
    <name type="scientific">Rhynchospora tenuis</name>
    <dbReference type="NCBI Taxonomy" id="198213"/>
    <lineage>
        <taxon>Eukaryota</taxon>
        <taxon>Viridiplantae</taxon>
        <taxon>Streptophyta</taxon>
        <taxon>Embryophyta</taxon>
        <taxon>Tracheophyta</taxon>
        <taxon>Spermatophyta</taxon>
        <taxon>Magnoliopsida</taxon>
        <taxon>Liliopsida</taxon>
        <taxon>Poales</taxon>
        <taxon>Cyperaceae</taxon>
        <taxon>Cyperoideae</taxon>
        <taxon>Rhynchosporeae</taxon>
        <taxon>Rhynchospora</taxon>
    </lineage>
</organism>
<evidence type="ECO:0000313" key="3">
    <source>
        <dbReference type="EMBL" id="KAJ3705729.1"/>
    </source>
</evidence>
<evidence type="ECO:0000256" key="2">
    <source>
        <dbReference type="SAM" id="SignalP"/>
    </source>
</evidence>
<dbReference type="EMBL" id="JAMRDG010000001">
    <property type="protein sequence ID" value="KAJ3705729.1"/>
    <property type="molecule type" value="Genomic_DNA"/>
</dbReference>
<sequence length="88" mass="10339">MSFQTLRLILVFVCVWLLVFHEQDVNGMRDIELVVRRHDRRIQESKKDVVSFHPKSSEEVLSSPPPSDPSEESKRRVRRGSDPIHNRC</sequence>
<dbReference type="InterPro" id="IPR038821">
    <property type="entry name" value="CLE45-like"/>
</dbReference>
<dbReference type="Proteomes" id="UP001210211">
    <property type="component" value="Unassembled WGS sequence"/>
</dbReference>
<feature type="signal peptide" evidence="2">
    <location>
        <begin position="1"/>
        <end position="27"/>
    </location>
</feature>
<name>A0AAD6EYE8_9POAL</name>
<dbReference type="PANTHER" id="PTHR36726">
    <property type="entry name" value="CLAVATA3/ESR (CLE)-RELATED PROTEIN 45"/>
    <property type="match status" value="1"/>
</dbReference>
<feature type="compositionally biased region" description="Basic and acidic residues" evidence="1">
    <location>
        <begin position="71"/>
        <end position="88"/>
    </location>
</feature>
<evidence type="ECO:0000256" key="1">
    <source>
        <dbReference type="SAM" id="MobiDB-lite"/>
    </source>
</evidence>
<protein>
    <submittedName>
        <fullName evidence="3">Uncharacterized protein</fullName>
    </submittedName>
</protein>
<feature type="region of interest" description="Disordered" evidence="1">
    <location>
        <begin position="46"/>
        <end position="88"/>
    </location>
</feature>
<dbReference type="AlphaFoldDB" id="A0AAD6EYE8"/>
<feature type="compositionally biased region" description="Basic and acidic residues" evidence="1">
    <location>
        <begin position="46"/>
        <end position="58"/>
    </location>
</feature>
<keyword evidence="2" id="KW-0732">Signal</keyword>